<dbReference type="RefSeq" id="WP_066183031.1">
    <property type="nucleotide sequence ID" value="NZ_LQZT01000048.1"/>
</dbReference>
<evidence type="ECO:0000313" key="2">
    <source>
        <dbReference type="Proteomes" id="UP000094795"/>
    </source>
</evidence>
<organism evidence="1 2">
    <name type="scientific">Hoeflea olei</name>
    <dbReference type="NCBI Taxonomy" id="1480615"/>
    <lineage>
        <taxon>Bacteria</taxon>
        <taxon>Pseudomonadati</taxon>
        <taxon>Pseudomonadota</taxon>
        <taxon>Alphaproteobacteria</taxon>
        <taxon>Hyphomicrobiales</taxon>
        <taxon>Rhizobiaceae</taxon>
        <taxon>Hoeflea</taxon>
    </lineage>
</organism>
<comment type="caution">
    <text evidence="1">The sequence shown here is derived from an EMBL/GenBank/DDBJ whole genome shotgun (WGS) entry which is preliminary data.</text>
</comment>
<dbReference type="OrthoDB" id="8449061at2"/>
<dbReference type="EMBL" id="LQZT01000048">
    <property type="protein sequence ID" value="OCW55947.1"/>
    <property type="molecule type" value="Genomic_DNA"/>
</dbReference>
<sequence length="114" mass="12488">MSSTSVLSSASNATVNVFDTIGNTAMAATKIVNGIATGGNMFERMMNDMDANHAKRSKINQEKYEKELLEDAARTIAKRQAMIQRELADDPIFAKLFAENYAELKALLNPSVSE</sequence>
<accession>A0A1C1YRE6</accession>
<evidence type="ECO:0000313" key="1">
    <source>
        <dbReference type="EMBL" id="OCW55947.1"/>
    </source>
</evidence>
<dbReference type="AlphaFoldDB" id="A0A1C1YRE6"/>
<keyword evidence="2" id="KW-1185">Reference proteome</keyword>
<protein>
    <submittedName>
        <fullName evidence="1">Uncharacterized protein</fullName>
    </submittedName>
</protein>
<proteinExistence type="predicted"/>
<reference evidence="1 2" key="1">
    <citation type="submission" date="2015-12" db="EMBL/GenBank/DDBJ databases">
        <authorList>
            <person name="Shamseldin A."/>
            <person name="Moawad H."/>
            <person name="Abd El-Rahim W.M."/>
            <person name="Sadowsky M.J."/>
        </authorList>
    </citation>
    <scope>NUCLEOTIDE SEQUENCE [LARGE SCALE GENOMIC DNA]</scope>
    <source>
        <strain evidence="1 2">JC234</strain>
    </source>
</reference>
<name>A0A1C1YRE6_9HYPH</name>
<gene>
    <name evidence="1" type="ORF">AWJ14_12000</name>
</gene>
<dbReference type="Proteomes" id="UP000094795">
    <property type="component" value="Unassembled WGS sequence"/>
</dbReference>